<dbReference type="InterPro" id="IPR016171">
    <property type="entry name" value="Vanillyl_alc_oxidase_C-sub2"/>
</dbReference>
<dbReference type="InterPro" id="IPR016167">
    <property type="entry name" value="FAD-bd_PCMH_sub1"/>
</dbReference>
<dbReference type="Gene3D" id="3.30.465.10">
    <property type="match status" value="1"/>
</dbReference>
<keyword evidence="6" id="KW-0809">Transit peptide</keyword>
<dbReference type="Gene3D" id="1.10.45.10">
    <property type="entry name" value="Vanillyl-alcohol Oxidase, Chain A, domain 4"/>
    <property type="match status" value="1"/>
</dbReference>
<keyword evidence="4" id="KW-0479">Metal-binding</keyword>
<evidence type="ECO:0000313" key="13">
    <source>
        <dbReference type="EMBL" id="KEA65420.1"/>
    </source>
</evidence>
<evidence type="ECO:0000256" key="3">
    <source>
        <dbReference type="ARBA" id="ARBA00022630"/>
    </source>
</evidence>
<feature type="domain" description="FAD-binding PCMH-type" evidence="12">
    <location>
        <begin position="38"/>
        <end position="266"/>
    </location>
</feature>
<dbReference type="InterPro" id="IPR006094">
    <property type="entry name" value="Oxid_FAD_bind_N"/>
</dbReference>
<dbReference type="eggNOG" id="COG0479">
    <property type="taxonomic scope" value="Bacteria"/>
</dbReference>
<comment type="caution">
    <text evidence="13">The sequence shown here is derived from an EMBL/GenBank/DDBJ whole genome shotgun (WGS) entry which is preliminary data.</text>
</comment>
<evidence type="ECO:0000256" key="6">
    <source>
        <dbReference type="ARBA" id="ARBA00022946"/>
    </source>
</evidence>
<dbReference type="PATRIC" id="fig|1232683.4.peg.372"/>
<feature type="domain" description="4Fe-4S ferredoxin-type" evidence="11">
    <location>
        <begin position="530"/>
        <end position="561"/>
    </location>
</feature>
<keyword evidence="14" id="KW-1185">Reference proteome</keyword>
<dbReference type="InterPro" id="IPR017900">
    <property type="entry name" value="4Fe4S_Fe_S_CS"/>
</dbReference>
<organism evidence="13 14">
    <name type="scientific">Marinobacterium lacunae</name>
    <dbReference type="NCBI Taxonomy" id="1232683"/>
    <lineage>
        <taxon>Bacteria</taxon>
        <taxon>Pseudomonadati</taxon>
        <taxon>Pseudomonadota</taxon>
        <taxon>Gammaproteobacteria</taxon>
        <taxon>Oceanospirillales</taxon>
        <taxon>Oceanospirillaceae</taxon>
        <taxon>Marinobacterium</taxon>
    </lineage>
</organism>
<sequence length="945" mass="104125">MKAEHQQFFARLKQFIPKERLVTDPLRRLAYGTDASFYRLIPELVVQVESEQELTHLICAAREHEVPITFRAAGTSLSGQAITDSVLVTLGDGWTNHRIVDNARLISLQPGIIGAQANRYLAPYQRKIGPDPASINAAKIGGIAANNASGMCCGTAHNSYRTLDSMRLILADGCLLDTGDPESVSAFRKTHRGLLDALDALARLTRANPTLSERIAHKYRLKNTTGYALNSLVDYEDPIDILQHLMIGSEGTLGFISEITYRTVPDHPHKASALVFFDELHTACEAVARVKSEPVDAVELIDRAGLRSIENKPGMPPFIRELPEKAAALLIETRAANAEQLTEQSCRISDAISELPTSQPIEFTSDPDACARYWAIRKGLFPAVGAVRDTGTTVIIEDIAVPVPQLADAVSDLHRIFERWGYSEALIFGHALEGNLHFVFTQAFDSQSEIDRYANLMDDVSKLVVEHYDGSLKAEHGTGRNMAPYVELEWGEEAYSLMWELKQLLDPQQILNPGVILNRDAEVHLSNLKPMPAADPLVDTCIECGFCEPTCPSRALTLTPRQRIVTWREIARLERSGEDPQRLSRLRKDYGYQGDETCAACGLCSTACPVGINTGDLTRSIRHDRNKRHASTANWIARHYAGVTSTSRTVLKLADSAHALLGSRNMESLTQGLRKLSGNRVQQWTPSMPTAAPRIRQPKSITTDTSTGDPRPKVVYLPSCASRMMGPQRGSSCSRSLAETTHALLTKAGFEVIYPLALDSLCCGMPFQSKGMFDAADMKSSELNQELLRITERGQIPVYSDTSPCTLRLKEKIDPAINLYDSIDFLDRFVVDKLQLTPVAEPIALHITCSATRLGQSDALKRIAALCASEVVIPEDISCCGFAGDKGFSTPELNASALRHLKRRVDKCAEGFSSSRTCEIGLSHHSGIEYKSIIYLLERCASRRT</sequence>
<accession>A0A081G3R5</accession>
<evidence type="ECO:0000256" key="1">
    <source>
        <dbReference type="ARBA" id="ARBA00001974"/>
    </source>
</evidence>
<dbReference type="EMBL" id="JMQN01000011">
    <property type="protein sequence ID" value="KEA65420.1"/>
    <property type="molecule type" value="Genomic_DNA"/>
</dbReference>
<dbReference type="InterPro" id="IPR036318">
    <property type="entry name" value="FAD-bd_PCMH-like_sf"/>
</dbReference>
<dbReference type="Gene3D" id="1.10.1060.10">
    <property type="entry name" value="Alpha-helical ferredoxin"/>
    <property type="match status" value="1"/>
</dbReference>
<dbReference type="Pfam" id="PF12838">
    <property type="entry name" value="Fer4_7"/>
    <property type="match status" value="1"/>
</dbReference>
<protein>
    <recommendedName>
        <fullName evidence="10">D-lactate dehydrogenase (cytochrome)</fullName>
        <ecNumber evidence="10">1.1.2.4</ecNumber>
    </recommendedName>
</protein>
<dbReference type="AlphaFoldDB" id="A0A081G3R5"/>
<dbReference type="RefSeq" id="WP_036182875.1">
    <property type="nucleotide sequence ID" value="NZ_JMQN01000011.1"/>
</dbReference>
<evidence type="ECO:0000256" key="8">
    <source>
        <dbReference type="ARBA" id="ARBA00023004"/>
    </source>
</evidence>
<dbReference type="PANTHER" id="PTHR11748:SF111">
    <property type="entry name" value="D-LACTATE DEHYDROGENASE, MITOCHONDRIAL-RELATED"/>
    <property type="match status" value="1"/>
</dbReference>
<dbReference type="InterPro" id="IPR016164">
    <property type="entry name" value="FAD-linked_Oxase-like_C"/>
</dbReference>
<dbReference type="EC" id="1.1.2.4" evidence="10"/>
<dbReference type="eggNOG" id="COG0247">
    <property type="taxonomic scope" value="Bacteria"/>
</dbReference>
<dbReference type="GO" id="GO:1903457">
    <property type="term" value="P:lactate catabolic process"/>
    <property type="evidence" value="ECO:0007669"/>
    <property type="project" value="TreeGrafter"/>
</dbReference>
<dbReference type="SUPFAM" id="SSF56176">
    <property type="entry name" value="FAD-binding/transporter-associated domain-like"/>
    <property type="match status" value="1"/>
</dbReference>
<dbReference type="InterPro" id="IPR016169">
    <property type="entry name" value="FAD-bd_PCMH_sub2"/>
</dbReference>
<dbReference type="Gene3D" id="3.30.70.2740">
    <property type="match status" value="1"/>
</dbReference>
<dbReference type="Proteomes" id="UP000028252">
    <property type="component" value="Unassembled WGS sequence"/>
</dbReference>
<evidence type="ECO:0000256" key="5">
    <source>
        <dbReference type="ARBA" id="ARBA00022827"/>
    </source>
</evidence>
<dbReference type="PROSITE" id="PS51387">
    <property type="entry name" value="FAD_PCMH"/>
    <property type="match status" value="1"/>
</dbReference>
<dbReference type="Pfam" id="PF02754">
    <property type="entry name" value="CCG"/>
    <property type="match status" value="2"/>
</dbReference>
<evidence type="ECO:0000256" key="4">
    <source>
        <dbReference type="ARBA" id="ARBA00022723"/>
    </source>
</evidence>
<dbReference type="FunFam" id="1.10.45.10:FF:000001">
    <property type="entry name" value="D-lactate dehydrogenase mitochondrial"/>
    <property type="match status" value="1"/>
</dbReference>
<keyword evidence="8" id="KW-0408">Iron</keyword>
<evidence type="ECO:0000313" key="14">
    <source>
        <dbReference type="Proteomes" id="UP000028252"/>
    </source>
</evidence>
<keyword evidence="7" id="KW-0560">Oxidoreductase</keyword>
<dbReference type="OrthoDB" id="9811557at2"/>
<dbReference type="PROSITE" id="PS00198">
    <property type="entry name" value="4FE4S_FER_1"/>
    <property type="match status" value="2"/>
</dbReference>
<dbReference type="PROSITE" id="PS51379">
    <property type="entry name" value="4FE4S_FER_2"/>
    <property type="match status" value="2"/>
</dbReference>
<dbReference type="eggNOG" id="COG0277">
    <property type="taxonomic scope" value="Bacteria"/>
</dbReference>
<keyword evidence="5" id="KW-0274">FAD</keyword>
<evidence type="ECO:0000256" key="2">
    <source>
        <dbReference type="ARBA" id="ARBA00008000"/>
    </source>
</evidence>
<gene>
    <name evidence="13" type="ORF">ADIMK_0377</name>
</gene>
<evidence type="ECO:0000259" key="11">
    <source>
        <dbReference type="PROSITE" id="PS51379"/>
    </source>
</evidence>
<dbReference type="InterPro" id="IPR004113">
    <property type="entry name" value="FAD-bd_oxidored_4_C"/>
</dbReference>
<evidence type="ECO:0000256" key="10">
    <source>
        <dbReference type="ARBA" id="ARBA00038897"/>
    </source>
</evidence>
<dbReference type="PANTHER" id="PTHR11748">
    <property type="entry name" value="D-LACTATE DEHYDROGENASE"/>
    <property type="match status" value="1"/>
</dbReference>
<dbReference type="GO" id="GO:0046872">
    <property type="term" value="F:metal ion binding"/>
    <property type="evidence" value="ECO:0007669"/>
    <property type="project" value="UniProtKB-KW"/>
</dbReference>
<name>A0A081G3R5_9GAMM</name>
<dbReference type="SUPFAM" id="SSF46548">
    <property type="entry name" value="alpha-helical ferredoxin"/>
    <property type="match status" value="1"/>
</dbReference>
<proteinExistence type="inferred from homology"/>
<comment type="similarity">
    <text evidence="2">Belongs to the FAD-binding oxidoreductase/transferase type 4 family.</text>
</comment>
<dbReference type="InterPro" id="IPR016166">
    <property type="entry name" value="FAD-bd_PCMH"/>
</dbReference>
<dbReference type="GO" id="GO:0071949">
    <property type="term" value="F:FAD binding"/>
    <property type="evidence" value="ECO:0007669"/>
    <property type="project" value="InterPro"/>
</dbReference>
<evidence type="ECO:0000256" key="7">
    <source>
        <dbReference type="ARBA" id="ARBA00023002"/>
    </source>
</evidence>
<dbReference type="Pfam" id="PF01565">
    <property type="entry name" value="FAD_binding_4"/>
    <property type="match status" value="1"/>
</dbReference>
<dbReference type="GO" id="GO:0004458">
    <property type="term" value="F:D-lactate dehydrogenase (cytochrome) activity"/>
    <property type="evidence" value="ECO:0007669"/>
    <property type="project" value="UniProtKB-EC"/>
</dbReference>
<evidence type="ECO:0000259" key="12">
    <source>
        <dbReference type="PROSITE" id="PS51387"/>
    </source>
</evidence>
<dbReference type="Pfam" id="PF02913">
    <property type="entry name" value="FAD-oxidase_C"/>
    <property type="match status" value="1"/>
</dbReference>
<dbReference type="InterPro" id="IPR004017">
    <property type="entry name" value="Cys_rich_dom"/>
</dbReference>
<evidence type="ECO:0000256" key="9">
    <source>
        <dbReference type="ARBA" id="ARBA00023014"/>
    </source>
</evidence>
<dbReference type="Gene3D" id="3.30.43.10">
    <property type="entry name" value="Uridine Diphospho-n-acetylenolpyruvylglucosamine Reductase, domain 2"/>
    <property type="match status" value="1"/>
</dbReference>
<dbReference type="SUPFAM" id="SSF55103">
    <property type="entry name" value="FAD-linked oxidases, C-terminal domain"/>
    <property type="match status" value="1"/>
</dbReference>
<comment type="cofactor">
    <cofactor evidence="1">
        <name>FAD</name>
        <dbReference type="ChEBI" id="CHEBI:57692"/>
    </cofactor>
</comment>
<dbReference type="InterPro" id="IPR009051">
    <property type="entry name" value="Helical_ferredxn"/>
</dbReference>
<feature type="domain" description="4Fe-4S ferredoxin-type" evidence="11">
    <location>
        <begin position="588"/>
        <end position="618"/>
    </location>
</feature>
<keyword evidence="3" id="KW-0285">Flavoprotein</keyword>
<reference evidence="13 14" key="1">
    <citation type="submission" date="2014-04" db="EMBL/GenBank/DDBJ databases">
        <title>Marinobacterium kochiensis sp. nov., isolated from sediment sample collected from Kochi backwaters in Kerala, India.</title>
        <authorList>
            <person name="Singh A."/>
            <person name="Pinnaka A.K."/>
        </authorList>
    </citation>
    <scope>NUCLEOTIDE SEQUENCE [LARGE SCALE GENOMIC DNA]</scope>
    <source>
        <strain evidence="13 14">AK27</strain>
    </source>
</reference>
<dbReference type="GO" id="GO:0008720">
    <property type="term" value="F:D-lactate dehydrogenase (NAD+) activity"/>
    <property type="evidence" value="ECO:0007669"/>
    <property type="project" value="TreeGrafter"/>
</dbReference>
<dbReference type="GO" id="GO:0051536">
    <property type="term" value="F:iron-sulfur cluster binding"/>
    <property type="evidence" value="ECO:0007669"/>
    <property type="project" value="UniProtKB-KW"/>
</dbReference>
<keyword evidence="9" id="KW-0411">Iron-sulfur</keyword>
<dbReference type="InterPro" id="IPR017896">
    <property type="entry name" value="4Fe4S_Fe-S-bd"/>
</dbReference>
<dbReference type="STRING" id="1232683.ADIMK_0377"/>